<dbReference type="Gene3D" id="1.25.10.10">
    <property type="entry name" value="Leucine-rich Repeat Variant"/>
    <property type="match status" value="1"/>
</dbReference>
<evidence type="ECO:0000256" key="3">
    <source>
        <dbReference type="ARBA" id="ARBA00022781"/>
    </source>
</evidence>
<dbReference type="Proteomes" id="UP000311382">
    <property type="component" value="Unassembled WGS sequence"/>
</dbReference>
<sequence length="437" mass="49060">MSLVANPFLSDRSLKIRAKAIPWDGYQRAGLLGQDDVHLIQRVAQSRDKAEPVLDAEGETYAALYIRLLNKLSRNDTLQFILVLLADFIADREERITLLINQPDSPYPPLLKLLDSQDDFVRLKASAIASTILSYDRSPADNVIAKLLQHLSSLVQQPNEPEGQDVAVQCLESVLRVSRARSMCWGPSEGKEAVPAPKVIEGLVHLLRASPSPQMQYQLAFCFWLLTFEDQIASEINAHYNLIPLLLDVSKRAIKEKVIRVVLASFRNLVTEAPKANLAPMLVAKVLPYVQTLQGRKFSDDEIKEDVDFLVEELKSSFEGLTTWDEYKSELASGQLTWSPPHKNDDFWRDNAPKLVDRDREQLKVLVHILMSSHDPTTLAVAANDLAQFVKFHDGAKKAIDDLGAKARVMELMAHADPDVKYQSLVATQRLLSHAWA</sequence>
<dbReference type="InterPro" id="IPR011989">
    <property type="entry name" value="ARM-like"/>
</dbReference>
<keyword evidence="2 5" id="KW-0813">Transport</keyword>
<dbReference type="InterPro" id="IPR038497">
    <property type="entry name" value="ATPase_V1-cplx_hsu_C_sf"/>
</dbReference>
<dbReference type="SUPFAM" id="SSF48371">
    <property type="entry name" value="ARM repeat"/>
    <property type="match status" value="1"/>
</dbReference>
<dbReference type="Pfam" id="PF11698">
    <property type="entry name" value="V-ATPase_H_C"/>
    <property type="match status" value="1"/>
</dbReference>
<organism evidence="7 8">
    <name type="scientific">Rhodotorula diobovata</name>
    <dbReference type="NCBI Taxonomy" id="5288"/>
    <lineage>
        <taxon>Eukaryota</taxon>
        <taxon>Fungi</taxon>
        <taxon>Dikarya</taxon>
        <taxon>Basidiomycota</taxon>
        <taxon>Pucciniomycotina</taxon>
        <taxon>Microbotryomycetes</taxon>
        <taxon>Sporidiobolales</taxon>
        <taxon>Sporidiobolaceae</taxon>
        <taxon>Rhodotorula</taxon>
    </lineage>
</organism>
<dbReference type="GO" id="GO:0046961">
    <property type="term" value="F:proton-transporting ATPase activity, rotational mechanism"/>
    <property type="evidence" value="ECO:0007669"/>
    <property type="project" value="UniProtKB-UniRule"/>
</dbReference>
<reference evidence="7 8" key="1">
    <citation type="submission" date="2019-03" db="EMBL/GenBank/DDBJ databases">
        <title>Rhodosporidium diobovatum UCD-FST 08-225 genome sequencing, assembly, and annotation.</title>
        <authorList>
            <person name="Fakankun I.U."/>
            <person name="Fristensky B."/>
            <person name="Levin D.B."/>
        </authorList>
    </citation>
    <scope>NUCLEOTIDE SEQUENCE [LARGE SCALE GENOMIC DNA]</scope>
    <source>
        <strain evidence="7 8">UCD-FST 08-225</strain>
    </source>
</reference>
<keyword evidence="4 5" id="KW-0406">Ion transport</keyword>
<comment type="caution">
    <text evidence="7">The sequence shown here is derived from an EMBL/GenBank/DDBJ whole genome shotgun (WGS) entry which is preliminary data.</text>
</comment>
<proteinExistence type="inferred from homology"/>
<evidence type="ECO:0000256" key="4">
    <source>
        <dbReference type="ARBA" id="ARBA00023065"/>
    </source>
</evidence>
<gene>
    <name evidence="7" type="ORF">DMC30DRAFT_355015</name>
</gene>
<comment type="subunit">
    <text evidence="5">V-ATPase is a heteromultimeric enzyme made up of two complexes: the ATP-hydrolytic V1 complex and the proton translocation V0 complex.</text>
</comment>
<evidence type="ECO:0000256" key="5">
    <source>
        <dbReference type="PIRNR" id="PIRNR032184"/>
    </source>
</evidence>
<dbReference type="EMBL" id="SOZI01000123">
    <property type="protein sequence ID" value="TNY18749.1"/>
    <property type="molecule type" value="Genomic_DNA"/>
</dbReference>
<dbReference type="GO" id="GO:0000221">
    <property type="term" value="C:vacuolar proton-transporting V-type ATPase, V1 domain"/>
    <property type="evidence" value="ECO:0007669"/>
    <property type="project" value="UniProtKB-UniRule"/>
</dbReference>
<keyword evidence="8" id="KW-1185">Reference proteome</keyword>
<dbReference type="GO" id="GO:0000329">
    <property type="term" value="C:fungal-type vacuole membrane"/>
    <property type="evidence" value="ECO:0007669"/>
    <property type="project" value="TreeGrafter"/>
</dbReference>
<dbReference type="PANTHER" id="PTHR10698:SF0">
    <property type="entry name" value="V-TYPE PROTON ATPASE SUBUNIT H"/>
    <property type="match status" value="1"/>
</dbReference>
<dbReference type="AlphaFoldDB" id="A0A5C5FR10"/>
<comment type="function">
    <text evidence="5">Subunit of the V1 complex of vacuolar(H+)-ATPase (V-ATPase), a multisubunit enzyme composed of a peripheral complex (V1) that hydrolyzes ATP and a membrane integral complex (V0) that translocates protons. V-ATPase is responsible for acidifying and maintaining the pH of intracellular compartments.</text>
</comment>
<dbReference type="InterPro" id="IPR004908">
    <property type="entry name" value="ATPase_V1-cplx_hsu"/>
</dbReference>
<feature type="domain" description="ATPase V1 complex subunit H C-terminal" evidence="6">
    <location>
        <begin position="321"/>
        <end position="436"/>
    </location>
</feature>
<comment type="similarity">
    <text evidence="1 5">Belongs to the V-ATPase H subunit family.</text>
</comment>
<name>A0A5C5FR10_9BASI</name>
<keyword evidence="3 5" id="KW-0375">Hydrogen ion transport</keyword>
<evidence type="ECO:0000313" key="7">
    <source>
        <dbReference type="EMBL" id="TNY18749.1"/>
    </source>
</evidence>
<evidence type="ECO:0000256" key="1">
    <source>
        <dbReference type="ARBA" id="ARBA00008613"/>
    </source>
</evidence>
<dbReference type="Gene3D" id="1.25.40.150">
    <property type="entry name" value="V-type ATPase, subunit H, C-terminal domain"/>
    <property type="match status" value="1"/>
</dbReference>
<dbReference type="PIRSF" id="PIRSF032184">
    <property type="entry name" value="ATPase_V1_H"/>
    <property type="match status" value="1"/>
</dbReference>
<dbReference type="InterPro" id="IPR016024">
    <property type="entry name" value="ARM-type_fold"/>
</dbReference>
<evidence type="ECO:0000259" key="6">
    <source>
        <dbReference type="Pfam" id="PF11698"/>
    </source>
</evidence>
<evidence type="ECO:0000313" key="8">
    <source>
        <dbReference type="Proteomes" id="UP000311382"/>
    </source>
</evidence>
<dbReference type="OrthoDB" id="10263554at2759"/>
<accession>A0A5C5FR10</accession>
<dbReference type="Pfam" id="PF03224">
    <property type="entry name" value="V-ATPase_H_N"/>
    <property type="match status" value="1"/>
</dbReference>
<dbReference type="InterPro" id="IPR011987">
    <property type="entry name" value="ATPase_V1-cplx_hsu_C"/>
</dbReference>
<dbReference type="PANTHER" id="PTHR10698">
    <property type="entry name" value="V-TYPE PROTON ATPASE SUBUNIT H"/>
    <property type="match status" value="1"/>
</dbReference>
<dbReference type="STRING" id="5288.A0A5C5FR10"/>
<evidence type="ECO:0000256" key="2">
    <source>
        <dbReference type="ARBA" id="ARBA00022448"/>
    </source>
</evidence>
<protein>
    <recommendedName>
        <fullName evidence="5">V-type proton ATPase subunit H</fullName>
    </recommendedName>
</protein>